<comment type="similarity">
    <text evidence="1">Belongs to the Gfa family.</text>
</comment>
<dbReference type="Gene3D" id="2.170.150.70">
    <property type="match status" value="1"/>
</dbReference>
<dbReference type="PROSITE" id="PS51891">
    <property type="entry name" value="CENP_V_GFA"/>
    <property type="match status" value="1"/>
</dbReference>
<evidence type="ECO:0000256" key="3">
    <source>
        <dbReference type="ARBA" id="ARBA00022833"/>
    </source>
</evidence>
<dbReference type="Pfam" id="PF04828">
    <property type="entry name" value="GFA"/>
    <property type="match status" value="1"/>
</dbReference>
<dbReference type="EMBL" id="JAZHXJ010000715">
    <property type="protein sequence ID" value="KAL1853143.1"/>
    <property type="molecule type" value="Genomic_DNA"/>
</dbReference>
<accession>A0ABR3W4P4</accession>
<dbReference type="InterPro" id="IPR006913">
    <property type="entry name" value="CENP-V/GFA"/>
</dbReference>
<dbReference type="SUPFAM" id="SSF51316">
    <property type="entry name" value="Mss4-like"/>
    <property type="match status" value="1"/>
</dbReference>
<reference evidence="5 6" key="1">
    <citation type="journal article" date="2024" name="Commun. Biol.">
        <title>Comparative genomic analysis of thermophilic fungi reveals convergent evolutionary adaptations and gene losses.</title>
        <authorList>
            <person name="Steindorff A.S."/>
            <person name="Aguilar-Pontes M.V."/>
            <person name="Robinson A.J."/>
            <person name="Andreopoulos B."/>
            <person name="LaButti K."/>
            <person name="Kuo A."/>
            <person name="Mondo S."/>
            <person name="Riley R."/>
            <person name="Otillar R."/>
            <person name="Haridas S."/>
            <person name="Lipzen A."/>
            <person name="Grimwood J."/>
            <person name="Schmutz J."/>
            <person name="Clum A."/>
            <person name="Reid I.D."/>
            <person name="Moisan M.C."/>
            <person name="Butler G."/>
            <person name="Nguyen T.T.M."/>
            <person name="Dewar K."/>
            <person name="Conant G."/>
            <person name="Drula E."/>
            <person name="Henrissat B."/>
            <person name="Hansel C."/>
            <person name="Singer S."/>
            <person name="Hutchinson M.I."/>
            <person name="de Vries R.P."/>
            <person name="Natvig D.O."/>
            <person name="Powell A.J."/>
            <person name="Tsang A."/>
            <person name="Grigoriev I.V."/>
        </authorList>
    </citation>
    <scope>NUCLEOTIDE SEQUENCE [LARGE SCALE GENOMIC DNA]</scope>
    <source>
        <strain evidence="5 6">ATCC 24622</strain>
    </source>
</reference>
<comment type="caution">
    <text evidence="5">The sequence shown here is derived from an EMBL/GenBank/DDBJ whole genome shotgun (WGS) entry which is preliminary data.</text>
</comment>
<evidence type="ECO:0000256" key="2">
    <source>
        <dbReference type="ARBA" id="ARBA00022723"/>
    </source>
</evidence>
<evidence type="ECO:0000259" key="4">
    <source>
        <dbReference type="PROSITE" id="PS51891"/>
    </source>
</evidence>
<sequence length="151" mass="17021">MADIVGKLVAARDDPANVWYSCYCHCGATAFKIAHRPLQHAASTPVPVVRCNCSICKKNGYLLLYVFRDQIRHVRGWDDLKTYEFASRTRKHLFCGRCGTSVAIDYLGHLDAGDIIGVNARVIQGLDLDDLHLLPFDGQAYQAEYNREFED</sequence>
<gene>
    <name evidence="5" type="ORF">VTK73DRAFT_9073</name>
</gene>
<keyword evidence="2" id="KW-0479">Metal-binding</keyword>
<dbReference type="PANTHER" id="PTHR28620">
    <property type="entry name" value="CENTROMERE PROTEIN V"/>
    <property type="match status" value="1"/>
</dbReference>
<dbReference type="PANTHER" id="PTHR28620:SF1">
    <property type="entry name" value="CENP-V_GFA DOMAIN-CONTAINING PROTEIN"/>
    <property type="match status" value="1"/>
</dbReference>
<evidence type="ECO:0000313" key="5">
    <source>
        <dbReference type="EMBL" id="KAL1853143.1"/>
    </source>
</evidence>
<protein>
    <recommendedName>
        <fullName evidence="4">CENP-V/GFA domain-containing protein</fullName>
    </recommendedName>
</protein>
<dbReference type="Proteomes" id="UP001586593">
    <property type="component" value="Unassembled WGS sequence"/>
</dbReference>
<evidence type="ECO:0000256" key="1">
    <source>
        <dbReference type="ARBA" id="ARBA00005495"/>
    </source>
</evidence>
<organism evidence="5 6">
    <name type="scientific">Phialemonium thermophilum</name>
    <dbReference type="NCBI Taxonomy" id="223376"/>
    <lineage>
        <taxon>Eukaryota</taxon>
        <taxon>Fungi</taxon>
        <taxon>Dikarya</taxon>
        <taxon>Ascomycota</taxon>
        <taxon>Pezizomycotina</taxon>
        <taxon>Sordariomycetes</taxon>
        <taxon>Sordariomycetidae</taxon>
        <taxon>Cephalothecales</taxon>
        <taxon>Cephalothecaceae</taxon>
        <taxon>Phialemonium</taxon>
    </lineage>
</organism>
<keyword evidence="3" id="KW-0862">Zinc</keyword>
<keyword evidence="6" id="KW-1185">Reference proteome</keyword>
<evidence type="ECO:0000313" key="6">
    <source>
        <dbReference type="Proteomes" id="UP001586593"/>
    </source>
</evidence>
<feature type="domain" description="CENP-V/GFA" evidence="4">
    <location>
        <begin position="20"/>
        <end position="142"/>
    </location>
</feature>
<proteinExistence type="inferred from homology"/>
<dbReference type="InterPro" id="IPR052355">
    <property type="entry name" value="CENP-V-like"/>
</dbReference>
<name>A0ABR3W4P4_9PEZI</name>
<dbReference type="InterPro" id="IPR011057">
    <property type="entry name" value="Mss4-like_sf"/>
</dbReference>